<dbReference type="InterPro" id="IPR036770">
    <property type="entry name" value="Ankyrin_rpt-contain_sf"/>
</dbReference>
<organism evidence="4 5">
    <name type="scientific">Fusarium mundagurra</name>
    <dbReference type="NCBI Taxonomy" id="1567541"/>
    <lineage>
        <taxon>Eukaryota</taxon>
        <taxon>Fungi</taxon>
        <taxon>Dikarya</taxon>
        <taxon>Ascomycota</taxon>
        <taxon>Pezizomycotina</taxon>
        <taxon>Sordariomycetes</taxon>
        <taxon>Hypocreomycetidae</taxon>
        <taxon>Hypocreales</taxon>
        <taxon>Nectriaceae</taxon>
        <taxon>Fusarium</taxon>
        <taxon>Fusarium fujikuroi species complex</taxon>
    </lineage>
</organism>
<evidence type="ECO:0000313" key="5">
    <source>
        <dbReference type="Proteomes" id="UP000544331"/>
    </source>
</evidence>
<reference evidence="4 5" key="1">
    <citation type="submission" date="2020-05" db="EMBL/GenBank/DDBJ databases">
        <title>Identification and distribution of gene clusters putatively required for synthesis of sphingolipid metabolism inhibitors in phylogenetically diverse species of the filamentous fungus Fusarium.</title>
        <authorList>
            <person name="Kim H.-S."/>
            <person name="Busman M."/>
            <person name="Brown D.W."/>
            <person name="Divon H."/>
            <person name="Uhlig S."/>
            <person name="Proctor R.H."/>
        </authorList>
    </citation>
    <scope>NUCLEOTIDE SEQUENCE [LARGE SCALE GENOMIC DNA]</scope>
    <source>
        <strain evidence="4 5">NRRL 66235</strain>
    </source>
</reference>
<evidence type="ECO:0000256" key="2">
    <source>
        <dbReference type="ARBA" id="ARBA00023043"/>
    </source>
</evidence>
<dbReference type="PROSITE" id="PS50088">
    <property type="entry name" value="ANK_REPEAT"/>
    <property type="match status" value="1"/>
</dbReference>
<dbReference type="AlphaFoldDB" id="A0A8H5YG94"/>
<dbReference type="InterPro" id="IPR002110">
    <property type="entry name" value="Ankyrin_rpt"/>
</dbReference>
<comment type="caution">
    <text evidence="4">The sequence shown here is derived from an EMBL/GenBank/DDBJ whole genome shotgun (WGS) entry which is preliminary data.</text>
</comment>
<protein>
    <submittedName>
        <fullName evidence="4">Ankyrin</fullName>
    </submittedName>
</protein>
<evidence type="ECO:0000256" key="3">
    <source>
        <dbReference type="PROSITE-ProRule" id="PRU00023"/>
    </source>
</evidence>
<feature type="repeat" description="ANK" evidence="3">
    <location>
        <begin position="342"/>
        <end position="374"/>
    </location>
</feature>
<dbReference type="PANTHER" id="PTHR24201">
    <property type="entry name" value="ANK_REP_REGION DOMAIN-CONTAINING PROTEIN"/>
    <property type="match status" value="1"/>
</dbReference>
<evidence type="ECO:0000256" key="1">
    <source>
        <dbReference type="ARBA" id="ARBA00022737"/>
    </source>
</evidence>
<sequence>MSGIFAVSQEVWDCIFNYLDLGSLASAYECNIHIRNLVEKFFSNCYYASKPDTPAGPCDDPYQIIQRLLSPSDSQACLAADEILAQLHKRSDRGGPSWKGTVAMALIPRRYYDASEYFYLSSLENLPSDKGKKRNAFFTAARFGRDPEPGAELKPDDKCWASAWKAYHRKTNDIKVLELSGEQFTNVEAYNPATMAAISGEIGILKHLHSVGFDLWPYAYHGPNVPGSPLAAALQRGHESVVEYLCDDDNIQWLTDDQVSHACRTAAPHSRVDVLRRIEKCHLKETNDWYCNYAGAGGGLYPNRIDWYIFGPEKPPKEPERVAMLQHFIKKEWYKIHAIDRDGNNVLHLAAAEGSLDLFRILWNDDAKEDQLNNAGQSPIELAGNGESGIANWLSKERRMEITITRKQKIKPARMIIKAQRQLRTQEILVRLLHNYGRKDLSDKEEPKKILETIIKQWDAEKMDEKLADIWVHYYSFTAMNAYIDKASKVLEVISSGETLFDILLGNLEDSGWFIRKSEFKESKVKFRNEESRRYRDIAGFLFFFNSVYSAPQLAKIIQGLPSADLAEIETYRHSKEGEMLKAGSEAAWGHENKIRSCFEDKLGTLDELSKYR</sequence>
<name>A0A8H5YG94_9HYPO</name>
<dbReference type="Gene3D" id="1.25.40.20">
    <property type="entry name" value="Ankyrin repeat-containing domain"/>
    <property type="match status" value="1"/>
</dbReference>
<keyword evidence="2 3" id="KW-0040">ANK repeat</keyword>
<dbReference type="EMBL" id="JAAOAN010000321">
    <property type="protein sequence ID" value="KAF5710822.1"/>
    <property type="molecule type" value="Genomic_DNA"/>
</dbReference>
<gene>
    <name evidence="4" type="ORF">FMUND_9345</name>
</gene>
<proteinExistence type="predicted"/>
<dbReference type="Proteomes" id="UP000544331">
    <property type="component" value="Unassembled WGS sequence"/>
</dbReference>
<keyword evidence="5" id="KW-1185">Reference proteome</keyword>
<dbReference type="SUPFAM" id="SSF48403">
    <property type="entry name" value="Ankyrin repeat"/>
    <property type="match status" value="1"/>
</dbReference>
<dbReference type="OrthoDB" id="194358at2759"/>
<keyword evidence="1" id="KW-0677">Repeat</keyword>
<dbReference type="InterPro" id="IPR050776">
    <property type="entry name" value="Ank_Repeat/CDKN_Inhibitor"/>
</dbReference>
<evidence type="ECO:0000313" key="4">
    <source>
        <dbReference type="EMBL" id="KAF5710822.1"/>
    </source>
</evidence>
<accession>A0A8H5YG94</accession>